<dbReference type="AlphaFoldDB" id="A0A7X9P1P3"/>
<dbReference type="PANTHER" id="PTHR45947">
    <property type="entry name" value="SULFOQUINOVOSYL TRANSFERASE SQD2"/>
    <property type="match status" value="1"/>
</dbReference>
<dbReference type="InterPro" id="IPR028098">
    <property type="entry name" value="Glyco_trans_4-like_N"/>
</dbReference>
<dbReference type="Pfam" id="PF00534">
    <property type="entry name" value="Glycos_transf_1"/>
    <property type="match status" value="1"/>
</dbReference>
<keyword evidence="2" id="KW-0812">Transmembrane</keyword>
<dbReference type="SUPFAM" id="SSF53756">
    <property type="entry name" value="UDP-Glycosyltransferase/glycogen phosphorylase"/>
    <property type="match status" value="1"/>
</dbReference>
<feature type="transmembrane region" description="Helical" evidence="2">
    <location>
        <begin position="68"/>
        <end position="87"/>
    </location>
</feature>
<dbReference type="CDD" id="cd03801">
    <property type="entry name" value="GT4_PimA-like"/>
    <property type="match status" value="1"/>
</dbReference>
<protein>
    <submittedName>
        <fullName evidence="5">Glycosyltransferase family 4 protein</fullName>
    </submittedName>
</protein>
<keyword evidence="2" id="KW-0472">Membrane</keyword>
<dbReference type="GO" id="GO:0016757">
    <property type="term" value="F:glycosyltransferase activity"/>
    <property type="evidence" value="ECO:0007669"/>
    <property type="project" value="InterPro"/>
</dbReference>
<dbReference type="Proteomes" id="UP000576082">
    <property type="component" value="Unassembled WGS sequence"/>
</dbReference>
<keyword evidence="1" id="KW-0175">Coiled coil</keyword>
<keyword evidence="6" id="KW-1185">Reference proteome</keyword>
<proteinExistence type="predicted"/>
<dbReference type="PANTHER" id="PTHR45947:SF15">
    <property type="entry name" value="TEICHURONIC ACID BIOSYNTHESIS GLYCOSYLTRANSFERASE TUAC-RELATED"/>
    <property type="match status" value="1"/>
</dbReference>
<gene>
    <name evidence="5" type="ORF">HHU12_06805</name>
</gene>
<organism evidence="5 6">
    <name type="scientific">Flammeovirga aprica JL-4</name>
    <dbReference type="NCBI Taxonomy" id="694437"/>
    <lineage>
        <taxon>Bacteria</taxon>
        <taxon>Pseudomonadati</taxon>
        <taxon>Bacteroidota</taxon>
        <taxon>Cytophagia</taxon>
        <taxon>Cytophagales</taxon>
        <taxon>Flammeovirgaceae</taxon>
        <taxon>Flammeovirga</taxon>
    </lineage>
</organism>
<sequence length="325" mass="37557">MKKKILCITAMYPLDQNDNLSGIFVKEQLDAIEDNSDYFFEVFNLRQYSTFYRYTVAQLKIILKIIRFKYSIIHIHYSISGLFLLLFKPKNLKVIITFHGSDILEGDNSLKKNIQTYLSKILARKADNLIVVNSKMKDILLKYNTNISIIPCGVNVNYFKRTKNETFKQKHGSNLIKIIFPSDPLRKEKNYKLFSEIIERLRKRNKDDIEVIAFRGLSRSEIRRELIEANCLLLTSISEGSPQVVKEALACNTPVVSRKVGDVDVVLDKVDDCYVISGDNVDTYVKAIEKILEKKTNLAENSINKLKELELDNETIARKIVKLYD</sequence>
<keyword evidence="5" id="KW-0808">Transferase</keyword>
<name>A0A7X9P1P3_9BACT</name>
<dbReference type="Pfam" id="PF13439">
    <property type="entry name" value="Glyco_transf_4"/>
    <property type="match status" value="1"/>
</dbReference>
<accession>A0A7X9P1P3</accession>
<evidence type="ECO:0000313" key="5">
    <source>
        <dbReference type="EMBL" id="NME67670.1"/>
    </source>
</evidence>
<keyword evidence="2" id="KW-1133">Transmembrane helix</keyword>
<evidence type="ECO:0000256" key="1">
    <source>
        <dbReference type="SAM" id="Coils"/>
    </source>
</evidence>
<dbReference type="InterPro" id="IPR050194">
    <property type="entry name" value="Glycosyltransferase_grp1"/>
</dbReference>
<dbReference type="EMBL" id="JABANE010000013">
    <property type="protein sequence ID" value="NME67670.1"/>
    <property type="molecule type" value="Genomic_DNA"/>
</dbReference>
<dbReference type="Gene3D" id="3.40.50.2000">
    <property type="entry name" value="Glycogen Phosphorylase B"/>
    <property type="match status" value="2"/>
</dbReference>
<evidence type="ECO:0000256" key="2">
    <source>
        <dbReference type="SAM" id="Phobius"/>
    </source>
</evidence>
<feature type="coiled-coil region" evidence="1">
    <location>
        <begin position="292"/>
        <end position="319"/>
    </location>
</feature>
<feature type="domain" description="Glycosyl transferase family 1" evidence="3">
    <location>
        <begin position="212"/>
        <end position="304"/>
    </location>
</feature>
<reference evidence="5 6" key="1">
    <citation type="submission" date="2020-04" db="EMBL/GenBank/DDBJ databases">
        <title>Flammeovirga sp. SR4, a novel species isolated from seawater.</title>
        <authorList>
            <person name="Wang X."/>
        </authorList>
    </citation>
    <scope>NUCLEOTIDE SEQUENCE [LARGE SCALE GENOMIC DNA]</scope>
    <source>
        <strain evidence="5 6">ATCC 23126</strain>
    </source>
</reference>
<evidence type="ECO:0000259" key="3">
    <source>
        <dbReference type="Pfam" id="PF00534"/>
    </source>
</evidence>
<evidence type="ECO:0000259" key="4">
    <source>
        <dbReference type="Pfam" id="PF13439"/>
    </source>
</evidence>
<dbReference type="InterPro" id="IPR001296">
    <property type="entry name" value="Glyco_trans_1"/>
</dbReference>
<dbReference type="RefSeq" id="WP_169656001.1">
    <property type="nucleotide sequence ID" value="NZ_JABANE010000013.1"/>
</dbReference>
<comment type="caution">
    <text evidence="5">The sequence shown here is derived from an EMBL/GenBank/DDBJ whole genome shotgun (WGS) entry which is preliminary data.</text>
</comment>
<feature type="domain" description="Glycosyltransferase subfamily 4-like N-terminal" evidence="4">
    <location>
        <begin position="43"/>
        <end position="157"/>
    </location>
</feature>
<evidence type="ECO:0000313" key="6">
    <source>
        <dbReference type="Proteomes" id="UP000576082"/>
    </source>
</evidence>